<dbReference type="InterPro" id="IPR009459">
    <property type="entry name" value="MucBP_dom"/>
</dbReference>
<keyword evidence="1" id="KW-0677">Repeat</keyword>
<evidence type="ECO:0000259" key="5">
    <source>
        <dbReference type="Pfam" id="PF06458"/>
    </source>
</evidence>
<gene>
    <name evidence="6" type="ORF">OL233_01975</name>
</gene>
<keyword evidence="4" id="KW-0732">Signal</keyword>
<feature type="domain" description="MucBP" evidence="5">
    <location>
        <begin position="1307"/>
        <end position="1378"/>
    </location>
</feature>
<feature type="signal peptide" evidence="4">
    <location>
        <begin position="1"/>
        <end position="21"/>
    </location>
</feature>
<dbReference type="Gene3D" id="3.10.20.320">
    <property type="entry name" value="Putative peptidoglycan bound protein (lpxtg motif)"/>
    <property type="match status" value="3"/>
</dbReference>
<accession>A0ABT5WZ60</accession>
<protein>
    <submittedName>
        <fullName evidence="6">MucBP domain-containing protein</fullName>
    </submittedName>
</protein>
<evidence type="ECO:0000256" key="1">
    <source>
        <dbReference type="ARBA" id="ARBA00022737"/>
    </source>
</evidence>
<dbReference type="Pfam" id="PF06458">
    <property type="entry name" value="MucBP"/>
    <property type="match status" value="6"/>
</dbReference>
<feature type="compositionally biased region" description="Polar residues" evidence="2">
    <location>
        <begin position="28"/>
        <end position="39"/>
    </location>
</feature>
<name>A0ABT5WZ60_9ENTE</name>
<keyword evidence="7" id="KW-1185">Reference proteome</keyword>
<feature type="transmembrane region" description="Helical" evidence="3">
    <location>
        <begin position="1613"/>
        <end position="1634"/>
    </location>
</feature>
<comment type="caution">
    <text evidence="6">The sequence shown here is derived from an EMBL/GenBank/DDBJ whole genome shotgun (WGS) entry which is preliminary data.</text>
</comment>
<feature type="domain" description="MucBP" evidence="5">
    <location>
        <begin position="1049"/>
        <end position="1120"/>
    </location>
</feature>
<feature type="domain" description="MucBP" evidence="5">
    <location>
        <begin position="1135"/>
        <end position="1206"/>
    </location>
</feature>
<feature type="region of interest" description="Disordered" evidence="2">
    <location>
        <begin position="28"/>
        <end position="49"/>
    </location>
</feature>
<dbReference type="EMBL" id="JAPDSH010000001">
    <property type="protein sequence ID" value="MDF0479041.1"/>
    <property type="molecule type" value="Genomic_DNA"/>
</dbReference>
<dbReference type="Proteomes" id="UP001147148">
    <property type="component" value="Unassembled WGS sequence"/>
</dbReference>
<feature type="region of interest" description="Disordered" evidence="2">
    <location>
        <begin position="1563"/>
        <end position="1609"/>
    </location>
</feature>
<feature type="domain" description="MucBP" evidence="5">
    <location>
        <begin position="1221"/>
        <end position="1292"/>
    </location>
</feature>
<dbReference type="RefSeq" id="WP_275470687.1">
    <property type="nucleotide sequence ID" value="NZ_JAPDSH010000001.1"/>
</dbReference>
<reference evidence="6" key="1">
    <citation type="submission" date="2022-10" db="EMBL/GenBank/DDBJ databases">
        <title>Vagococcus sp. isolated from poultry meat.</title>
        <authorList>
            <person name="Johansson P."/>
            <person name="Bjorkroth J."/>
        </authorList>
    </citation>
    <scope>NUCLEOTIDE SEQUENCE</scope>
    <source>
        <strain evidence="6">PNs007</strain>
    </source>
</reference>
<evidence type="ECO:0000313" key="6">
    <source>
        <dbReference type="EMBL" id="MDF0479041.1"/>
    </source>
</evidence>
<feature type="domain" description="MucBP" evidence="5">
    <location>
        <begin position="1481"/>
        <end position="1514"/>
    </location>
</feature>
<keyword evidence="3" id="KW-0812">Transmembrane</keyword>
<feature type="domain" description="MucBP" evidence="5">
    <location>
        <begin position="1393"/>
        <end position="1466"/>
    </location>
</feature>
<evidence type="ECO:0000256" key="2">
    <source>
        <dbReference type="SAM" id="MobiDB-lite"/>
    </source>
</evidence>
<keyword evidence="3" id="KW-0472">Membrane</keyword>
<proteinExistence type="predicted"/>
<feature type="compositionally biased region" description="Basic and acidic residues" evidence="2">
    <location>
        <begin position="1563"/>
        <end position="1583"/>
    </location>
</feature>
<evidence type="ECO:0000256" key="3">
    <source>
        <dbReference type="SAM" id="Phobius"/>
    </source>
</evidence>
<sequence>MKKYSYMLYTALLVSAPVVNASTSLATNTNSKMNDVTSEQKNRKKTKRKKSLSLNSVVLKSEVKDVLAGEVAPFRLKLNISKPVKATTATLVVKLPEKAELATSLKDLTIEEVTPVLKNGTLRYDFKKLTKGISANKKLSFKTKNGITPNGTKLSVNGELEIDGARSKTEKAVVTILSEATFALTNKFSHKVGDDSKVQIPAPGEEAVWNFNITSPKVKEGIEYIKEGTDLTYSLILDEGLTFVSMENNQPKPTVSVINVPGSPNNGKQELTWVLPAPSYEEQGKKEGVLQGHDFSLKLKVAEDAKVFESLMTSLTAFATFVGGEFKSINHDGSLMVGPDDTKNPPPVTDGGVYAIAHRGALDGHGNVSTQSDNPDPDVYEGAQLNWQVMLTSGMTNSPHLTNDMKDYTVVYDLDKHLEFTGFAAGSADYRPNSSYPENVPLLKQPNYDLYVKYTDEADFREKPNYKDVKPGNNYTPKVLGIEKGKKVDKIMLKFNYAPAGMYGPTVAFGTTPEKEYFGKITNHATVQAQGVRFSSQGAIYKYSEKGVFDFLTNDYIPGNDKWLGYMGVRSANVVAYPEGDDKVINTTVGLTQTAEDETVISGDNKVQVSLVSDESSLATIKGPFESFVALPKGITLDESAVKDLTHSIKVIENDFQGKGKQLVDIKWDAERIVPKADLTESLPVHIDVEKAPKTLNFELFTTIKEDQKVKVPESSQELGTKKVEDVFDIDKDGDTKEFILKNDKKYVSVRDEALIIATSFNNKNVSVTEGINEADLGDTVTGVMDIHKTSSEVFDDFILMGSVPSLNDSTLITGEERKSEFELSLKKAITLPEDWKDKVSVFYSTTKNPNTVGELDVNTDYAGQDPIKNPIQGENAKWISESDVKDFSEMKSFKLIFDKKDKEWVAGSTRRVLFEMGVPESVWDLKVGDVKKAWFTVAAAADKLVPTEAVKTGVSVEGKAEFISVTHKVSSGEDYAPIEKIKGKAGEKVTVKSAPIKEGYQLVSVKVDGKEVGVKEALDLEITKVEQKVEFTYGPKLVIELPELTEQPITATHITTEGKKYADAEVFEGKIGEIFDIKAAPIKEGYQLVGVKVNNRLQKVSETVPVKVTASAQSVVFIYGPKLTIELPELDVQPVSVQHVTTEGKEYAETEILTGTSGEKVTTKAAPLKEGYRIVGVKVNNNWLEPIESTDVTLTGTAQSVTYVYGPDLTIELPELESQPVMIHHVLTTGEEYAPSDVKTGAIGDVLTTVQAGLKPGFKLVGVKVGDKWVTPAETVDIKVTAQAQSVTYVYGPDITVELPEVTAQPITVKHITSDGKEYDKTTVIEGKNGDVVKAKSSALKEGYDLVGVLINKQVVKTNDTVELKIKPTAQSVIFIYGPKLITELPLLDAQPVKVMYSYNNGEEYAKSIQLSGKIGDKVHPKPIKPKKGDELVGIKINDKLLDERNDKELEMTVTASVQTVEFIYGPKVIEPTPEVEEHKIKVSYVMKDGSEYAPSIILSGKVGAKVLAKSAKLKELVKLVAVKIDGEDAPLDEGTKLKTELEMVIGDKDKEVQFIYSKHNKTEPLTEEKPSISFNKPDRPKFKSHSTSTRPEVKKSSKDSTALPQTGEGKVTGVIASILGGIVIAGAGFIYVKSSRSRKRD</sequence>
<evidence type="ECO:0000256" key="4">
    <source>
        <dbReference type="SAM" id="SignalP"/>
    </source>
</evidence>
<keyword evidence="3" id="KW-1133">Transmembrane helix</keyword>
<organism evidence="6 7">
    <name type="scientific">Vagococcus proximus</name>
    <dbReference type="NCBI Taxonomy" id="2991417"/>
    <lineage>
        <taxon>Bacteria</taxon>
        <taxon>Bacillati</taxon>
        <taxon>Bacillota</taxon>
        <taxon>Bacilli</taxon>
        <taxon>Lactobacillales</taxon>
        <taxon>Enterococcaceae</taxon>
        <taxon>Vagococcus</taxon>
    </lineage>
</organism>
<feature type="chain" id="PRO_5045840695" evidence="4">
    <location>
        <begin position="22"/>
        <end position="1643"/>
    </location>
</feature>
<evidence type="ECO:0000313" key="7">
    <source>
        <dbReference type="Proteomes" id="UP001147148"/>
    </source>
</evidence>